<dbReference type="Proteomes" id="UP000587527">
    <property type="component" value="Unassembled WGS sequence"/>
</dbReference>
<evidence type="ECO:0000256" key="3">
    <source>
        <dbReference type="ARBA" id="ARBA00022989"/>
    </source>
</evidence>
<dbReference type="GO" id="GO:0016020">
    <property type="term" value="C:membrane"/>
    <property type="evidence" value="ECO:0007669"/>
    <property type="project" value="UniProtKB-SubCell"/>
</dbReference>
<name>A0A841BK67_9ACTN</name>
<keyword evidence="7" id="KW-1185">Reference proteome</keyword>
<evidence type="ECO:0000313" key="6">
    <source>
        <dbReference type="EMBL" id="MBB5867162.1"/>
    </source>
</evidence>
<protein>
    <recommendedName>
        <fullName evidence="8">DUF3533 domain-containing protein</fullName>
    </recommendedName>
</protein>
<comment type="subcellular location">
    <subcellularLocation>
        <location evidence="1">Membrane</location>
        <topology evidence="1">Multi-pass membrane protein</topology>
    </subcellularLocation>
</comment>
<keyword evidence="4 5" id="KW-0472">Membrane</keyword>
<feature type="transmembrane region" description="Helical" evidence="5">
    <location>
        <begin position="241"/>
        <end position="258"/>
    </location>
</feature>
<organism evidence="6 7">
    <name type="scientific">Allocatelliglobosispora scoriae</name>
    <dbReference type="NCBI Taxonomy" id="643052"/>
    <lineage>
        <taxon>Bacteria</taxon>
        <taxon>Bacillati</taxon>
        <taxon>Actinomycetota</taxon>
        <taxon>Actinomycetes</taxon>
        <taxon>Micromonosporales</taxon>
        <taxon>Micromonosporaceae</taxon>
        <taxon>Allocatelliglobosispora</taxon>
    </lineage>
</organism>
<proteinExistence type="predicted"/>
<keyword evidence="3 5" id="KW-1133">Transmembrane helix</keyword>
<evidence type="ECO:0000256" key="1">
    <source>
        <dbReference type="ARBA" id="ARBA00004141"/>
    </source>
</evidence>
<keyword evidence="2 5" id="KW-0812">Transmembrane</keyword>
<evidence type="ECO:0000256" key="2">
    <source>
        <dbReference type="ARBA" id="ARBA00022692"/>
    </source>
</evidence>
<dbReference type="PANTHER" id="PTHR43077">
    <property type="entry name" value="TRANSPORT PERMEASE YVFS-RELATED"/>
    <property type="match status" value="1"/>
</dbReference>
<evidence type="ECO:0000256" key="4">
    <source>
        <dbReference type="ARBA" id="ARBA00023136"/>
    </source>
</evidence>
<dbReference type="RefSeq" id="WP_184831572.1">
    <property type="nucleotide sequence ID" value="NZ_JACHMN010000001.1"/>
</dbReference>
<feature type="transmembrane region" description="Helical" evidence="5">
    <location>
        <begin position="151"/>
        <end position="176"/>
    </location>
</feature>
<feature type="transmembrane region" description="Helical" evidence="5">
    <location>
        <begin position="270"/>
        <end position="291"/>
    </location>
</feature>
<sequence length="337" mass="34082">MRAVRWITEGVTPRAAMLVAGVLALQLGFIASYLAAFHAPAPHHVEIAVAAPTPAAAEQAAARLNALPGDPVHATAVASEAVARARIDDRTAYGAVLVGTTGDQLVVASAAGAPVAEALIAVIGKVDQAAGRMLQVSDAKPLPPGDQRGLAGFYLIVGWVIGGYLVASALSVSLGARPATRQRATVRLTALAAYAVASGLGGAAITYGYVGGLPHHFLKLWALGTLVVFAVGAFTMALQVVSGIIGIGLAVLLFVILGNPSAGGAYPAPLLPAFWAAIGPWLPTGAGVSAFRGIIYFGGARIGLPLLVLAVYAIVGGAVTLYFAGHRPRLADEVDAL</sequence>
<dbReference type="AlphaFoldDB" id="A0A841BK67"/>
<dbReference type="PANTHER" id="PTHR43077:SF10">
    <property type="entry name" value="TRANSPORT PERMEASE PROTEIN"/>
    <property type="match status" value="1"/>
</dbReference>
<feature type="transmembrane region" description="Helical" evidence="5">
    <location>
        <begin position="303"/>
        <end position="324"/>
    </location>
</feature>
<comment type="caution">
    <text evidence="6">The sequence shown here is derived from an EMBL/GenBank/DDBJ whole genome shotgun (WGS) entry which is preliminary data.</text>
</comment>
<dbReference type="InterPro" id="IPR051328">
    <property type="entry name" value="T7SS_ABC-Transporter"/>
</dbReference>
<feature type="transmembrane region" description="Helical" evidence="5">
    <location>
        <begin position="188"/>
        <end position="210"/>
    </location>
</feature>
<evidence type="ECO:0000256" key="5">
    <source>
        <dbReference type="SAM" id="Phobius"/>
    </source>
</evidence>
<reference evidence="6 7" key="1">
    <citation type="submission" date="2020-08" db="EMBL/GenBank/DDBJ databases">
        <title>Sequencing the genomes of 1000 actinobacteria strains.</title>
        <authorList>
            <person name="Klenk H.-P."/>
        </authorList>
    </citation>
    <scope>NUCLEOTIDE SEQUENCE [LARGE SCALE GENOMIC DNA]</scope>
    <source>
        <strain evidence="6 7">DSM 45362</strain>
    </source>
</reference>
<accession>A0A841BK67</accession>
<dbReference type="EMBL" id="JACHMN010000001">
    <property type="protein sequence ID" value="MBB5867162.1"/>
    <property type="molecule type" value="Genomic_DNA"/>
</dbReference>
<gene>
    <name evidence="6" type="ORF">F4553_000541</name>
</gene>
<feature type="transmembrane region" description="Helical" evidence="5">
    <location>
        <begin position="216"/>
        <end position="234"/>
    </location>
</feature>
<evidence type="ECO:0008006" key="8">
    <source>
        <dbReference type="Google" id="ProtNLM"/>
    </source>
</evidence>
<feature type="transmembrane region" description="Helical" evidence="5">
    <location>
        <begin position="15"/>
        <end position="36"/>
    </location>
</feature>
<evidence type="ECO:0000313" key="7">
    <source>
        <dbReference type="Proteomes" id="UP000587527"/>
    </source>
</evidence>